<dbReference type="InterPro" id="IPR029058">
    <property type="entry name" value="AB_hydrolase_fold"/>
</dbReference>
<dbReference type="SUPFAM" id="SSF53474">
    <property type="entry name" value="alpha/beta-Hydrolases"/>
    <property type="match status" value="1"/>
</dbReference>
<protein>
    <submittedName>
        <fullName evidence="2">Alpha/beta hydrolase</fullName>
    </submittedName>
</protein>
<reference evidence="2 3" key="1">
    <citation type="submission" date="2021-01" db="EMBL/GenBank/DDBJ databases">
        <title>Draft genomes of Rhodovulum sulfidophilum.</title>
        <authorList>
            <person name="Guzman M.S."/>
        </authorList>
    </citation>
    <scope>NUCLEOTIDE SEQUENCE [LARGE SCALE GENOMIC DNA]</scope>
    <source>
        <strain evidence="2 3">AB35</strain>
    </source>
</reference>
<proteinExistence type="predicted"/>
<dbReference type="PRINTS" id="PR00111">
    <property type="entry name" value="ABHYDROLASE"/>
</dbReference>
<dbReference type="InterPro" id="IPR050266">
    <property type="entry name" value="AB_hydrolase_sf"/>
</dbReference>
<comment type="caution">
    <text evidence="2">The sequence shown here is derived from an EMBL/GenBank/DDBJ whole genome shotgun (WGS) entry which is preliminary data.</text>
</comment>
<evidence type="ECO:0000259" key="1">
    <source>
        <dbReference type="Pfam" id="PF00561"/>
    </source>
</evidence>
<dbReference type="Gene3D" id="3.40.50.1820">
    <property type="entry name" value="alpha/beta hydrolase"/>
    <property type="match status" value="1"/>
</dbReference>
<sequence>MRRHSFEHDGLVFSFLDAGGEGQPLLALHGHWMGGSDFSGLAADLGPGWRLIALDQRGFGETDHNAPHDIPAYLSDAIALLDHLSIDRPVPVLGHSFGGVVACHLAAARPDRVSALIIEDIGVTLDDDSSAHVANWGGVFRLREDLEDRLGPRLSPYLQNSIRRVADGWTLNFEPAEFLLSERAINGDHRGVWLQSRCPALVVSGSESRICDPAELQAMAQSRENTAFIQLRAGHSVHIDAPAEFARHLRAFLEDSCA</sequence>
<organism evidence="2 3">
    <name type="scientific">Rhodovulum sulfidophilum</name>
    <name type="common">Rhodobacter sulfidophilus</name>
    <dbReference type="NCBI Taxonomy" id="35806"/>
    <lineage>
        <taxon>Bacteria</taxon>
        <taxon>Pseudomonadati</taxon>
        <taxon>Pseudomonadota</taxon>
        <taxon>Alphaproteobacteria</taxon>
        <taxon>Rhodobacterales</taxon>
        <taxon>Paracoccaceae</taxon>
        <taxon>Rhodovulum</taxon>
    </lineage>
</organism>
<dbReference type="PRINTS" id="PR00412">
    <property type="entry name" value="EPOXHYDRLASE"/>
</dbReference>
<dbReference type="InterPro" id="IPR000073">
    <property type="entry name" value="AB_hydrolase_1"/>
</dbReference>
<gene>
    <name evidence="2" type="ORF">JMM60_18445</name>
</gene>
<feature type="domain" description="AB hydrolase-1" evidence="1">
    <location>
        <begin position="24"/>
        <end position="242"/>
    </location>
</feature>
<dbReference type="EMBL" id="JAESJJ010000033">
    <property type="protein sequence ID" value="MBL3610742.1"/>
    <property type="molecule type" value="Genomic_DNA"/>
</dbReference>
<dbReference type="PANTHER" id="PTHR43798">
    <property type="entry name" value="MONOACYLGLYCEROL LIPASE"/>
    <property type="match status" value="1"/>
</dbReference>
<keyword evidence="2" id="KW-0378">Hydrolase</keyword>
<dbReference type="Pfam" id="PF00561">
    <property type="entry name" value="Abhydrolase_1"/>
    <property type="match status" value="1"/>
</dbReference>
<dbReference type="RefSeq" id="WP_202250335.1">
    <property type="nucleotide sequence ID" value="NZ_JAKCFD010000355.1"/>
</dbReference>
<accession>A0ABS1RXC3</accession>
<dbReference type="GO" id="GO:0016787">
    <property type="term" value="F:hydrolase activity"/>
    <property type="evidence" value="ECO:0007669"/>
    <property type="project" value="UniProtKB-KW"/>
</dbReference>
<evidence type="ECO:0000313" key="2">
    <source>
        <dbReference type="EMBL" id="MBL3610742.1"/>
    </source>
</evidence>
<dbReference type="Proteomes" id="UP000604473">
    <property type="component" value="Unassembled WGS sequence"/>
</dbReference>
<keyword evidence="3" id="KW-1185">Reference proteome</keyword>
<name>A0ABS1RXC3_RHOSU</name>
<dbReference type="InterPro" id="IPR000639">
    <property type="entry name" value="Epox_hydrolase-like"/>
</dbReference>
<evidence type="ECO:0000313" key="3">
    <source>
        <dbReference type="Proteomes" id="UP000604473"/>
    </source>
</evidence>